<evidence type="ECO:0000256" key="4">
    <source>
        <dbReference type="ARBA" id="ARBA00022833"/>
    </source>
</evidence>
<keyword evidence="1 6" id="KW-0645">Protease</keyword>
<evidence type="ECO:0000256" key="2">
    <source>
        <dbReference type="ARBA" id="ARBA00022723"/>
    </source>
</evidence>
<keyword evidence="2" id="KW-0479">Metal-binding</keyword>
<dbReference type="GO" id="GO:0046872">
    <property type="term" value="F:metal ion binding"/>
    <property type="evidence" value="ECO:0007669"/>
    <property type="project" value="UniProtKB-KW"/>
</dbReference>
<dbReference type="RefSeq" id="XP_028482813.1">
    <property type="nucleotide sequence ID" value="XM_028631193.1"/>
</dbReference>
<dbReference type="GO" id="GO:0004222">
    <property type="term" value="F:metalloendopeptidase activity"/>
    <property type="evidence" value="ECO:0007669"/>
    <property type="project" value="InterPro"/>
</dbReference>
<keyword evidence="5 6" id="KW-0482">Metalloprotease</keyword>
<evidence type="ECO:0000313" key="8">
    <source>
        <dbReference type="EMBL" id="RWQ93168.1"/>
    </source>
</evidence>
<comment type="caution">
    <text evidence="8">The sequence shown here is derived from an EMBL/GenBank/DDBJ whole genome shotgun (WGS) entry which is preliminary data.</text>
</comment>
<evidence type="ECO:0000256" key="1">
    <source>
        <dbReference type="ARBA" id="ARBA00022670"/>
    </source>
</evidence>
<sequence length="387" mass="42322">MPPLPSLPSAVSFLRGVAPRSQSAAGQLLPTARRGAPSAWYTHSRRFSFSDRSCSVSLRGLSQSQSQAWNRCAGRLFSSSTRQAPSYQYKRFQPGRIPYPGQQGGGGGGGGGGGPPWWAIYRNELVIGVGIGGAFYLYNLETVEMTGRRRFNCVSTAQELKMGEQSYREVMQQYRGRILPDNHPLTIMVAQVMKRLIPQAPIEGADWKVHVIHDDSNMNAFVLPGGKVFVFTGIMPICRDEDGLAAVLGHEIAHVVARHPAERMSNSFITIGLAFVVAALFDVSGQIPSMLLNLVYGLPNSRTQEAEADTIGLMMMSKACFNPEAAVKLWGRMQKAEKGSPPQFMSTHPSSYNRMEALSEKLPKAEAEYEASGCSVPSRYSKCPQTL</sequence>
<organism evidence="8 9">
    <name type="scientific">Byssochlamys spectabilis</name>
    <name type="common">Paecilomyces variotii</name>
    <dbReference type="NCBI Taxonomy" id="264951"/>
    <lineage>
        <taxon>Eukaryota</taxon>
        <taxon>Fungi</taxon>
        <taxon>Dikarya</taxon>
        <taxon>Ascomycota</taxon>
        <taxon>Pezizomycotina</taxon>
        <taxon>Eurotiomycetes</taxon>
        <taxon>Eurotiomycetidae</taxon>
        <taxon>Eurotiales</taxon>
        <taxon>Thermoascaceae</taxon>
        <taxon>Paecilomyces</taxon>
    </lineage>
</organism>
<dbReference type="Gene3D" id="3.30.2010.10">
    <property type="entry name" value="Metalloproteases ('zincins'), catalytic domain"/>
    <property type="match status" value="1"/>
</dbReference>
<dbReference type="GO" id="GO:0005743">
    <property type="term" value="C:mitochondrial inner membrane"/>
    <property type="evidence" value="ECO:0007669"/>
    <property type="project" value="TreeGrafter"/>
</dbReference>
<dbReference type="Pfam" id="PF01435">
    <property type="entry name" value="Peptidase_M48"/>
    <property type="match status" value="1"/>
</dbReference>
<dbReference type="InterPro" id="IPR001915">
    <property type="entry name" value="Peptidase_M48"/>
</dbReference>
<dbReference type="Proteomes" id="UP000283841">
    <property type="component" value="Unassembled WGS sequence"/>
</dbReference>
<dbReference type="CDD" id="cd07331">
    <property type="entry name" value="M48C_Oma1_like"/>
    <property type="match status" value="1"/>
</dbReference>
<comment type="similarity">
    <text evidence="6">Belongs to the peptidase M48 family.</text>
</comment>
<dbReference type="GO" id="GO:0006515">
    <property type="term" value="P:protein quality control for misfolded or incompletely synthesized proteins"/>
    <property type="evidence" value="ECO:0007669"/>
    <property type="project" value="TreeGrafter"/>
</dbReference>
<evidence type="ECO:0000259" key="7">
    <source>
        <dbReference type="Pfam" id="PF01435"/>
    </source>
</evidence>
<keyword evidence="4 6" id="KW-0862">Zinc</keyword>
<dbReference type="GO" id="GO:0034982">
    <property type="term" value="P:mitochondrial protein processing"/>
    <property type="evidence" value="ECO:0007669"/>
    <property type="project" value="TreeGrafter"/>
</dbReference>
<gene>
    <name evidence="8" type="ORF">C8Q69DRAFT_475316</name>
</gene>
<dbReference type="EMBL" id="RCNU01000010">
    <property type="protein sequence ID" value="RWQ93168.1"/>
    <property type="molecule type" value="Genomic_DNA"/>
</dbReference>
<dbReference type="VEuPathDB" id="FungiDB:C8Q69DRAFT_475316"/>
<dbReference type="PANTHER" id="PTHR22726:SF1">
    <property type="entry name" value="METALLOENDOPEPTIDASE OMA1, MITOCHONDRIAL"/>
    <property type="match status" value="1"/>
</dbReference>
<keyword evidence="3 6" id="KW-0378">Hydrolase</keyword>
<comment type="cofactor">
    <cofactor evidence="6">
        <name>Zn(2+)</name>
        <dbReference type="ChEBI" id="CHEBI:29105"/>
    </cofactor>
    <text evidence="6">Binds 1 zinc ion per subunit.</text>
</comment>
<accession>A0A443HMV8</accession>
<name>A0A443HMV8_BYSSP</name>
<proteinExistence type="inferred from homology"/>
<evidence type="ECO:0000256" key="3">
    <source>
        <dbReference type="ARBA" id="ARBA00022801"/>
    </source>
</evidence>
<dbReference type="InterPro" id="IPR051156">
    <property type="entry name" value="Mito/Outer_Membr_Metalloprot"/>
</dbReference>
<dbReference type="STRING" id="264951.A0A443HMV8"/>
<dbReference type="PANTHER" id="PTHR22726">
    <property type="entry name" value="METALLOENDOPEPTIDASE OMA1"/>
    <property type="match status" value="1"/>
</dbReference>
<evidence type="ECO:0000256" key="5">
    <source>
        <dbReference type="ARBA" id="ARBA00023049"/>
    </source>
</evidence>
<protein>
    <submittedName>
        <fullName evidence="8">Peptidase family M48-domain-containing protein</fullName>
    </submittedName>
</protein>
<evidence type="ECO:0000313" key="9">
    <source>
        <dbReference type="Proteomes" id="UP000283841"/>
    </source>
</evidence>
<reference evidence="8 9" key="1">
    <citation type="journal article" date="2018" name="Front. Microbiol.">
        <title>Genomic and genetic insights into a cosmopolitan fungus, Paecilomyces variotii (Eurotiales).</title>
        <authorList>
            <person name="Urquhart A.S."/>
            <person name="Mondo S.J."/>
            <person name="Makela M.R."/>
            <person name="Hane J.K."/>
            <person name="Wiebenga A."/>
            <person name="He G."/>
            <person name="Mihaltcheva S."/>
            <person name="Pangilinan J."/>
            <person name="Lipzen A."/>
            <person name="Barry K."/>
            <person name="de Vries R.P."/>
            <person name="Grigoriev I.V."/>
            <person name="Idnurm A."/>
        </authorList>
    </citation>
    <scope>NUCLEOTIDE SEQUENCE [LARGE SCALE GENOMIC DNA]</scope>
    <source>
        <strain evidence="8 9">CBS 101075</strain>
    </source>
</reference>
<keyword evidence="9" id="KW-1185">Reference proteome</keyword>
<evidence type="ECO:0000256" key="6">
    <source>
        <dbReference type="RuleBase" id="RU003983"/>
    </source>
</evidence>
<dbReference type="GeneID" id="39600470"/>
<dbReference type="AlphaFoldDB" id="A0A443HMV8"/>
<feature type="domain" description="Peptidase M48" evidence="7">
    <location>
        <begin position="189"/>
        <end position="360"/>
    </location>
</feature>